<proteinExistence type="predicted"/>
<accession>A0A2B7XTB9</accession>
<dbReference type="OrthoDB" id="4188577at2759"/>
<dbReference type="AlphaFoldDB" id="A0A2B7XTB9"/>
<gene>
    <name evidence="2" type="ORF">AJ79_04388</name>
</gene>
<evidence type="ECO:0000313" key="3">
    <source>
        <dbReference type="Proteomes" id="UP000223968"/>
    </source>
</evidence>
<comment type="caution">
    <text evidence="2">The sequence shown here is derived from an EMBL/GenBank/DDBJ whole genome shotgun (WGS) entry which is preliminary data.</text>
</comment>
<protein>
    <submittedName>
        <fullName evidence="2">Uncharacterized protein</fullName>
    </submittedName>
</protein>
<sequence length="267" mass="31084">MTTPVHCNCGLCVEADDTLGKPWTHISGQDYDELQDMEREAYENNSRFSPSKTRSTRQYFLEYCRESLTKHGEIPKDTCAVALVKYCFHKSRLFHLARRYLRVTAKSIERYNAPGKGEGLSTHWQLFVARAQNLWPVIDEATRKGRNQVFSQTDYYTMVLEIANEFHFRDERLTETYPDGYETHGESTPDVYIPDLSLDDQEVQQQLGEKQRQGGELEPVEEWLSKEEEEEQQPEGWQRLGGSQQPDVEMEDTERQAISGLFKLRSQ</sequence>
<reference evidence="2 3" key="1">
    <citation type="submission" date="2017-10" db="EMBL/GenBank/DDBJ databases">
        <title>Comparative genomics in systemic dimorphic fungi from Ajellomycetaceae.</title>
        <authorList>
            <person name="Munoz J.F."/>
            <person name="Mcewen J.G."/>
            <person name="Clay O.K."/>
            <person name="Cuomo C.A."/>
        </authorList>
    </citation>
    <scope>NUCLEOTIDE SEQUENCE [LARGE SCALE GENOMIC DNA]</scope>
    <source>
        <strain evidence="2 3">UAMH5409</strain>
    </source>
</reference>
<dbReference type="Proteomes" id="UP000223968">
    <property type="component" value="Unassembled WGS sequence"/>
</dbReference>
<organism evidence="2 3">
    <name type="scientific">Helicocarpus griseus UAMH5409</name>
    <dbReference type="NCBI Taxonomy" id="1447875"/>
    <lineage>
        <taxon>Eukaryota</taxon>
        <taxon>Fungi</taxon>
        <taxon>Dikarya</taxon>
        <taxon>Ascomycota</taxon>
        <taxon>Pezizomycotina</taxon>
        <taxon>Eurotiomycetes</taxon>
        <taxon>Eurotiomycetidae</taxon>
        <taxon>Onygenales</taxon>
        <taxon>Ajellomycetaceae</taxon>
        <taxon>Helicocarpus</taxon>
    </lineage>
</organism>
<keyword evidence="3" id="KW-1185">Reference proteome</keyword>
<dbReference type="EMBL" id="PDNB01000061">
    <property type="protein sequence ID" value="PGH12209.1"/>
    <property type="molecule type" value="Genomic_DNA"/>
</dbReference>
<feature type="region of interest" description="Disordered" evidence="1">
    <location>
        <begin position="203"/>
        <end position="267"/>
    </location>
</feature>
<evidence type="ECO:0000313" key="2">
    <source>
        <dbReference type="EMBL" id="PGH12209.1"/>
    </source>
</evidence>
<evidence type="ECO:0000256" key="1">
    <source>
        <dbReference type="SAM" id="MobiDB-lite"/>
    </source>
</evidence>
<name>A0A2B7XTB9_9EURO</name>